<dbReference type="eggNOG" id="COG2365">
    <property type="taxonomic scope" value="Bacteria"/>
</dbReference>
<dbReference type="PANTHER" id="PTHR31126:SF1">
    <property type="entry name" value="TYROSINE SPECIFIC PROTEIN PHOSPHATASES DOMAIN-CONTAINING PROTEIN"/>
    <property type="match status" value="1"/>
</dbReference>
<dbReference type="InterPro" id="IPR029021">
    <property type="entry name" value="Prot-tyrosine_phosphatase-like"/>
</dbReference>
<dbReference type="Gene3D" id="3.90.190.10">
    <property type="entry name" value="Protein tyrosine phosphatase superfamily"/>
    <property type="match status" value="1"/>
</dbReference>
<organism evidence="3 4">
    <name type="scientific">Lactobacillus ultunensis DSM 16047</name>
    <dbReference type="NCBI Taxonomy" id="525365"/>
    <lineage>
        <taxon>Bacteria</taxon>
        <taxon>Bacillati</taxon>
        <taxon>Bacillota</taxon>
        <taxon>Bacilli</taxon>
        <taxon>Lactobacillales</taxon>
        <taxon>Lactobacillaceae</taxon>
        <taxon>Lactobacillus</taxon>
    </lineage>
</organism>
<dbReference type="InterPro" id="IPR000387">
    <property type="entry name" value="Tyr_Pase_dom"/>
</dbReference>
<gene>
    <name evidence="3" type="ORF">HMPREF0548_1518</name>
</gene>
<keyword evidence="4" id="KW-1185">Reference proteome</keyword>
<evidence type="ECO:0000313" key="3">
    <source>
        <dbReference type="EMBL" id="EEJ71617.1"/>
    </source>
</evidence>
<dbReference type="InterPro" id="IPR026893">
    <property type="entry name" value="Tyr/Ser_Pase_IphP-type"/>
</dbReference>
<proteinExistence type="inferred from homology"/>
<dbReference type="SUPFAM" id="SSF52799">
    <property type="entry name" value="(Phosphotyrosine protein) phosphatases II"/>
    <property type="match status" value="1"/>
</dbReference>
<reference evidence="3 4" key="1">
    <citation type="submission" date="2009-01" db="EMBL/GenBank/DDBJ databases">
        <authorList>
            <person name="Qin X."/>
            <person name="Bachman B."/>
            <person name="Battles P."/>
            <person name="Bell A."/>
            <person name="Bess C."/>
            <person name="Bickham C."/>
            <person name="Chaboub L."/>
            <person name="Chen D."/>
            <person name="Coyle M."/>
            <person name="Deiros D.R."/>
            <person name="Dinh H."/>
            <person name="Forbes L."/>
            <person name="Fowler G."/>
            <person name="Francisco L."/>
            <person name="Fu Q."/>
            <person name="Gubbala S."/>
            <person name="Hale W."/>
            <person name="Han Y."/>
            <person name="Hemphill L."/>
            <person name="Highlander S.K."/>
            <person name="Hirani K."/>
            <person name="Hogues M."/>
            <person name="Jackson L."/>
            <person name="Jakkamsetti A."/>
            <person name="Javaid M."/>
            <person name="Jiang H."/>
            <person name="Korchina V."/>
            <person name="Kovar C."/>
            <person name="Lara F."/>
            <person name="Lee S."/>
            <person name="Mata R."/>
            <person name="Mathew T."/>
            <person name="Moen C."/>
            <person name="Morales K."/>
            <person name="Munidasa M."/>
            <person name="Nazareth L."/>
            <person name="Ngo R."/>
            <person name="Nguyen L."/>
            <person name="Okwuonu G."/>
            <person name="Ongeri F."/>
            <person name="Patil S."/>
            <person name="Petrosino J."/>
            <person name="Pham C."/>
            <person name="Pham P."/>
            <person name="Pu L.-L."/>
            <person name="Puazo M."/>
            <person name="Raj R."/>
            <person name="Reid J."/>
            <person name="Rouhana J."/>
            <person name="Saada N."/>
            <person name="Shang Y."/>
            <person name="Simmons D."/>
            <person name="Thornton R."/>
            <person name="Warren J."/>
            <person name="Weissenberger G."/>
            <person name="Zhang J."/>
            <person name="Zhang L."/>
            <person name="Zhou C."/>
            <person name="Zhu D."/>
            <person name="Muzny D."/>
            <person name="Worley K."/>
            <person name="Gibbs R."/>
        </authorList>
    </citation>
    <scope>NUCLEOTIDE SEQUENCE [LARGE SCALE GENOMIC DNA]</scope>
    <source>
        <strain evidence="3 4">DSM 16047</strain>
    </source>
</reference>
<comment type="caution">
    <text evidence="3">The sequence shown here is derived from an EMBL/GenBank/DDBJ whole genome shotgun (WGS) entry which is preliminary data.</text>
</comment>
<sequence>MTDPIVLPLEKVRNPRDLGGYIGYEGRKVKMRRLLRTGKISDITPHDEKFLLNYGLTKIIDLRSPLECRKMPDSQIPGVDHIDLSISTDDNTKGGKKDLAKVFAVYRKDQYAGFRMMCDRYRSHVVKEHAQNSLHKILEVLANTENGAVLYHCSEGKDRTGIVTVMILYLLGVDMETIRQDYLYSNYMLNSYRAIRDQKMKEDGENLCFRANMRILGSVSDAFLDTSLIAIEKEFGGIDNYLREKVGVTPQLRDRLRELYLED</sequence>
<protein>
    <recommendedName>
        <fullName evidence="2">Tyrosine specific protein phosphatases domain-containing protein</fullName>
    </recommendedName>
</protein>
<dbReference type="STRING" id="525365.HMPREF0548_1518"/>
<name>C2EPC2_9LACO</name>
<evidence type="ECO:0000256" key="1">
    <source>
        <dbReference type="ARBA" id="ARBA00009580"/>
    </source>
</evidence>
<evidence type="ECO:0000259" key="2">
    <source>
        <dbReference type="PROSITE" id="PS50056"/>
    </source>
</evidence>
<accession>C2EPC2</accession>
<dbReference type="OrthoDB" id="1188001at2"/>
<dbReference type="RefSeq" id="WP_007126013.1">
    <property type="nucleotide sequence ID" value="NZ_AZFO01000006.1"/>
</dbReference>
<dbReference type="PROSITE" id="PS50056">
    <property type="entry name" value="TYR_PHOSPHATASE_2"/>
    <property type="match status" value="1"/>
</dbReference>
<comment type="similarity">
    <text evidence="1">Belongs to the protein-tyrosine phosphatase family.</text>
</comment>
<feature type="domain" description="Tyrosine specific protein phosphatases" evidence="2">
    <location>
        <begin position="135"/>
        <end position="207"/>
    </location>
</feature>
<dbReference type="GO" id="GO:0004721">
    <property type="term" value="F:phosphoprotein phosphatase activity"/>
    <property type="evidence" value="ECO:0007669"/>
    <property type="project" value="InterPro"/>
</dbReference>
<dbReference type="PANTHER" id="PTHR31126">
    <property type="entry name" value="TYROSINE-PROTEIN PHOSPHATASE"/>
    <property type="match status" value="1"/>
</dbReference>
<dbReference type="Pfam" id="PF13350">
    <property type="entry name" value="Y_phosphatase3"/>
    <property type="match status" value="1"/>
</dbReference>
<dbReference type="HOGENOM" id="CLU_057546_0_0_9"/>
<evidence type="ECO:0000313" key="4">
    <source>
        <dbReference type="Proteomes" id="UP000005583"/>
    </source>
</evidence>
<dbReference type="Proteomes" id="UP000005583">
    <property type="component" value="Unassembled WGS sequence"/>
</dbReference>
<dbReference type="AlphaFoldDB" id="C2EPC2"/>
<dbReference type="EMBL" id="ACGU01000069">
    <property type="protein sequence ID" value="EEJ71617.1"/>
    <property type="molecule type" value="Genomic_DNA"/>
</dbReference>